<feature type="chain" id="PRO_5045916118" evidence="2">
    <location>
        <begin position="21"/>
        <end position="438"/>
    </location>
</feature>
<dbReference type="Pfam" id="PF07687">
    <property type="entry name" value="M20_dimer"/>
    <property type="match status" value="1"/>
</dbReference>
<dbReference type="InterPro" id="IPR002933">
    <property type="entry name" value="Peptidase_M20"/>
</dbReference>
<feature type="domain" description="Peptidase M20 dimerisation" evidence="3">
    <location>
        <begin position="216"/>
        <end position="309"/>
    </location>
</feature>
<proteinExistence type="predicted"/>
<dbReference type="EMBL" id="JAMGBA010000001">
    <property type="protein sequence ID" value="MCL6698254.1"/>
    <property type="molecule type" value="Genomic_DNA"/>
</dbReference>
<dbReference type="RefSeq" id="WP_249903600.1">
    <property type="nucleotide sequence ID" value="NZ_JAMGBA010000001.1"/>
</dbReference>
<dbReference type="PIRSF" id="PIRSF005962">
    <property type="entry name" value="Pept_M20D_amidohydro"/>
    <property type="match status" value="1"/>
</dbReference>
<comment type="caution">
    <text evidence="4">The sequence shown here is derived from an EMBL/GenBank/DDBJ whole genome shotgun (WGS) entry which is preliminary data.</text>
</comment>
<sequence length="438" mass="46715">MKRNVLALLAASILAAPASGATLNEAVRADLPLLMNVYRDMHANPELSMQEVRTPAKMAPEMRKLGFEVTEHVGKSGLIAVLRNGPGPVLMLRADMDALPVKEQTGLPFASKAIGKLPDGSPTPVMHACGHDTHIAAWLGTARRLAAMKGQWSGTLVMNLQSGEETGEGARAMLGDGLYTRFPKPNYVLAFHDSAILPAGVIGLTPGYTTASVDNVDIAVRGVGGHGASPQSTKDPIVLASRIVVALQTLVSREKNPLDPAVLTVGSFQGGNKHNVIPDEAKLQLTVRTYKPEVRKLLLDGIARIARGEAISAGVPDDKMPVVTIREDQHTPATLNSEKFANRTLELFTSHFGANRTTVLQPFMVGEDVGRYWLNDPSVEGTLFWIGGVPQAKWDAAGGDTTKLPSLHSPFWAPDAEVVISTATEAMSLAALEVLKKS</sequence>
<dbReference type="Gene3D" id="3.30.70.360">
    <property type="match status" value="1"/>
</dbReference>
<dbReference type="PANTHER" id="PTHR11014:SF63">
    <property type="entry name" value="METALLOPEPTIDASE, PUTATIVE (AFU_ORTHOLOGUE AFUA_6G09600)-RELATED"/>
    <property type="match status" value="1"/>
</dbReference>
<evidence type="ECO:0000313" key="5">
    <source>
        <dbReference type="Proteomes" id="UP001203410"/>
    </source>
</evidence>
<dbReference type="InterPro" id="IPR011650">
    <property type="entry name" value="Peptidase_M20_dimer"/>
</dbReference>
<evidence type="ECO:0000256" key="1">
    <source>
        <dbReference type="ARBA" id="ARBA00022801"/>
    </source>
</evidence>
<feature type="signal peptide" evidence="2">
    <location>
        <begin position="1"/>
        <end position="20"/>
    </location>
</feature>
<dbReference type="NCBIfam" id="TIGR01891">
    <property type="entry name" value="amidohydrolases"/>
    <property type="match status" value="1"/>
</dbReference>
<dbReference type="Gene3D" id="3.40.630.10">
    <property type="entry name" value="Zn peptidases"/>
    <property type="match status" value="1"/>
</dbReference>
<evidence type="ECO:0000259" key="3">
    <source>
        <dbReference type="Pfam" id="PF07687"/>
    </source>
</evidence>
<dbReference type="PANTHER" id="PTHR11014">
    <property type="entry name" value="PEPTIDASE M20 FAMILY MEMBER"/>
    <property type="match status" value="1"/>
</dbReference>
<dbReference type="Pfam" id="PF01546">
    <property type="entry name" value="Peptidase_M20"/>
    <property type="match status" value="1"/>
</dbReference>
<keyword evidence="5" id="KW-1185">Reference proteome</keyword>
<dbReference type="SUPFAM" id="SSF53187">
    <property type="entry name" value="Zn-dependent exopeptidases"/>
    <property type="match status" value="1"/>
</dbReference>
<accession>A0ABT0RTD1</accession>
<organism evidence="4 5">
    <name type="scientific">Sphingomonas caseinilyticus</name>
    <dbReference type="NCBI Taxonomy" id="2908205"/>
    <lineage>
        <taxon>Bacteria</taxon>
        <taxon>Pseudomonadati</taxon>
        <taxon>Pseudomonadota</taxon>
        <taxon>Alphaproteobacteria</taxon>
        <taxon>Sphingomonadales</taxon>
        <taxon>Sphingomonadaceae</taxon>
        <taxon>Sphingomonas</taxon>
    </lineage>
</organism>
<name>A0ABT0RTD1_9SPHN</name>
<dbReference type="InterPro" id="IPR036264">
    <property type="entry name" value="Bact_exopeptidase_dim_dom"/>
</dbReference>
<protein>
    <submittedName>
        <fullName evidence="4">Amidohydrolase</fullName>
    </submittedName>
</protein>
<keyword evidence="2" id="KW-0732">Signal</keyword>
<dbReference type="SUPFAM" id="SSF55031">
    <property type="entry name" value="Bacterial exopeptidase dimerisation domain"/>
    <property type="match status" value="1"/>
</dbReference>
<dbReference type="Proteomes" id="UP001203410">
    <property type="component" value="Unassembled WGS sequence"/>
</dbReference>
<gene>
    <name evidence="4" type="ORF">LZ496_05590</name>
</gene>
<keyword evidence="1" id="KW-0378">Hydrolase</keyword>
<dbReference type="InterPro" id="IPR017439">
    <property type="entry name" value="Amidohydrolase"/>
</dbReference>
<evidence type="ECO:0000256" key="2">
    <source>
        <dbReference type="SAM" id="SignalP"/>
    </source>
</evidence>
<evidence type="ECO:0000313" key="4">
    <source>
        <dbReference type="EMBL" id="MCL6698254.1"/>
    </source>
</evidence>
<reference evidence="4 5" key="1">
    <citation type="submission" date="2022-05" db="EMBL/GenBank/DDBJ databases">
        <authorList>
            <person name="Jo J.-H."/>
            <person name="Im W.-T."/>
        </authorList>
    </citation>
    <scope>NUCLEOTIDE SEQUENCE [LARGE SCALE GENOMIC DNA]</scope>
    <source>
        <strain evidence="4 5">NSE70-1</strain>
    </source>
</reference>